<dbReference type="GO" id="GO:0016020">
    <property type="term" value="C:membrane"/>
    <property type="evidence" value="ECO:0007669"/>
    <property type="project" value="UniProtKB-SubCell"/>
</dbReference>
<evidence type="ECO:0000256" key="4">
    <source>
        <dbReference type="ARBA" id="ARBA00022989"/>
    </source>
</evidence>
<feature type="transmembrane region" description="Helical" evidence="6">
    <location>
        <begin position="753"/>
        <end position="775"/>
    </location>
</feature>
<dbReference type="CDD" id="cd02609">
    <property type="entry name" value="P-type_ATPase"/>
    <property type="match status" value="1"/>
</dbReference>
<feature type="transmembrane region" description="Helical" evidence="6">
    <location>
        <begin position="697"/>
        <end position="715"/>
    </location>
</feature>
<dbReference type="EMBL" id="SVNY01000002">
    <property type="protein sequence ID" value="MBE6832999.1"/>
    <property type="molecule type" value="Genomic_DNA"/>
</dbReference>
<dbReference type="SUPFAM" id="SSF81653">
    <property type="entry name" value="Calcium ATPase, transduction domain A"/>
    <property type="match status" value="1"/>
</dbReference>
<dbReference type="PRINTS" id="PR00120">
    <property type="entry name" value="HATPASE"/>
</dbReference>
<dbReference type="InterPro" id="IPR036412">
    <property type="entry name" value="HAD-like_sf"/>
</dbReference>
<feature type="transmembrane region" description="Helical" evidence="6">
    <location>
        <begin position="603"/>
        <end position="625"/>
    </location>
</feature>
<feature type="transmembrane region" description="Helical" evidence="6">
    <location>
        <begin position="77"/>
        <end position="95"/>
    </location>
</feature>
<dbReference type="Pfam" id="PF00122">
    <property type="entry name" value="E1-E2_ATPase"/>
    <property type="match status" value="1"/>
</dbReference>
<organism evidence="8 9">
    <name type="scientific">Faecalispora sporosphaeroides</name>
    <dbReference type="NCBI Taxonomy" id="1549"/>
    <lineage>
        <taxon>Bacteria</taxon>
        <taxon>Bacillati</taxon>
        <taxon>Bacillota</taxon>
        <taxon>Clostridia</taxon>
        <taxon>Eubacteriales</taxon>
        <taxon>Oscillospiraceae</taxon>
        <taxon>Faecalispora</taxon>
    </lineage>
</organism>
<feature type="transmembrane region" description="Helical" evidence="6">
    <location>
        <begin position="662"/>
        <end position="685"/>
    </location>
</feature>
<name>A0A928KRQ5_9FIRM</name>
<dbReference type="RefSeq" id="WP_326840139.1">
    <property type="nucleotide sequence ID" value="NZ_SVNY01000002.1"/>
</dbReference>
<dbReference type="InterPro" id="IPR001757">
    <property type="entry name" value="P_typ_ATPase"/>
</dbReference>
<feature type="transmembrane region" description="Helical" evidence="6">
    <location>
        <begin position="219"/>
        <end position="240"/>
    </location>
</feature>
<dbReference type="PANTHER" id="PTHR42861">
    <property type="entry name" value="CALCIUM-TRANSPORTING ATPASE"/>
    <property type="match status" value="1"/>
</dbReference>
<dbReference type="SFLD" id="SFLDG00002">
    <property type="entry name" value="C1.7:_P-type_atpase_like"/>
    <property type="match status" value="1"/>
</dbReference>
<dbReference type="InterPro" id="IPR018303">
    <property type="entry name" value="ATPase_P-typ_P_site"/>
</dbReference>
<dbReference type="PROSITE" id="PS00154">
    <property type="entry name" value="ATPASE_E1_E2"/>
    <property type="match status" value="1"/>
</dbReference>
<dbReference type="InterPro" id="IPR023299">
    <property type="entry name" value="ATPase_P-typ_cyto_dom_N"/>
</dbReference>
<dbReference type="PRINTS" id="PR00119">
    <property type="entry name" value="CATATPASE"/>
</dbReference>
<feature type="domain" description="P-type ATPase A" evidence="7">
    <location>
        <begin position="108"/>
        <end position="205"/>
    </location>
</feature>
<gene>
    <name evidence="8" type="ORF">E7512_05365</name>
</gene>
<dbReference type="InterPro" id="IPR023298">
    <property type="entry name" value="ATPase_P-typ_TM_dom_sf"/>
</dbReference>
<evidence type="ECO:0000256" key="2">
    <source>
        <dbReference type="ARBA" id="ARBA00022692"/>
    </source>
</evidence>
<feature type="transmembrane region" description="Helical" evidence="6">
    <location>
        <begin position="260"/>
        <end position="282"/>
    </location>
</feature>
<dbReference type="SUPFAM" id="SSF81665">
    <property type="entry name" value="Calcium ATPase, transmembrane domain M"/>
    <property type="match status" value="1"/>
</dbReference>
<evidence type="ECO:0000313" key="8">
    <source>
        <dbReference type="EMBL" id="MBE6832999.1"/>
    </source>
</evidence>
<dbReference type="SUPFAM" id="SSF81660">
    <property type="entry name" value="Metal cation-transporting ATPase, ATP-binding domain N"/>
    <property type="match status" value="1"/>
</dbReference>
<evidence type="ECO:0000259" key="7">
    <source>
        <dbReference type="Pfam" id="PF00122"/>
    </source>
</evidence>
<feature type="transmembrane region" description="Helical" evidence="6">
    <location>
        <begin position="48"/>
        <end position="71"/>
    </location>
</feature>
<evidence type="ECO:0000313" key="9">
    <source>
        <dbReference type="Proteomes" id="UP000754750"/>
    </source>
</evidence>
<keyword evidence="5 6" id="KW-0472">Membrane</keyword>
<dbReference type="Gene3D" id="2.70.150.10">
    <property type="entry name" value="Calcium-transporting ATPase, cytoplasmic transduction domain A"/>
    <property type="match status" value="1"/>
</dbReference>
<dbReference type="Proteomes" id="UP000754750">
    <property type="component" value="Unassembled WGS sequence"/>
</dbReference>
<evidence type="ECO:0000256" key="1">
    <source>
        <dbReference type="ARBA" id="ARBA00004141"/>
    </source>
</evidence>
<feature type="transmembrane region" description="Helical" evidence="6">
    <location>
        <begin position="727"/>
        <end position="747"/>
    </location>
</feature>
<dbReference type="SUPFAM" id="SSF56784">
    <property type="entry name" value="HAD-like"/>
    <property type="match status" value="1"/>
</dbReference>
<accession>A0A928KRQ5</accession>
<keyword evidence="2 6" id="KW-0812">Transmembrane</keyword>
<sequence>MTEPSQTYFERFHPDYSTGLTQEQIDQRRQQGLFNGESDIKTKSVKEIVLQNIITPFNILNAVLACLILLVGSYKNLLFMGVILSNLLIGIFQEIRAKRTIDRLALIAEPKARVIRNGEQLTIEVHDVVLDDILLLEAGNQICTDCIVCSGECEVNESLLTGESDPVPKKPGDTMLSGSFIVSGACSAQVEHVGKDNYAEQISQDAKYLKKPNSEIMTWINRIIQVIGALIVPVGLILFYKQYYVLQSGFSKSIVSTVAALVGMIPEGLVLLTSVVLAVSVVRLASHKTLVQELYCIETLARVDVLCLDKTGTITEGTLQFDDLILCDKTEREMAETALCALTTALPDNNPTMDAVRKSFSSPPGWTCEETVPFSSAKKWSGAFFENQGSFILGAPEILLPDKSSDIRRDADSYAQSGQRVLLLAKSAGRFQEKELPGGLEPMALLLFSDRIRPEAPQTLMYFAEQGVDLKVISGDSPITVSNIAQKAGMNNADSYVDATTLNTPEALAEAAERYTVFGRVTPQQKLDLVKILKAKQHTVAMTGDGVNDVLALKEADCSIAMASGSDAARTVSQLVLLDSNFASLPKVVHEGRRSINNLQRSACLFLVKAFFSAIIAVYFIFAPYDYPLQPIQFSLINLFAIGIPSFLLAMEPNKDRIRGKFIVNILAKSLPGMLAMALTIIILMPVGDFFHLSDDQVSTVSVILIGATGLMNLLSICLPFNTLRKVLFYVMSAGFVTAMLLFHDFFSLVHLTAPMLLVIAVMMIFSACVITIIYRTVKNFYHLQAPEAPAAARAEKTRKKKKIL</sequence>
<dbReference type="GO" id="GO:0016887">
    <property type="term" value="F:ATP hydrolysis activity"/>
    <property type="evidence" value="ECO:0007669"/>
    <property type="project" value="InterPro"/>
</dbReference>
<comment type="caution">
    <text evidence="8">The sequence shown here is derived from an EMBL/GenBank/DDBJ whole genome shotgun (WGS) entry which is preliminary data.</text>
</comment>
<dbReference type="Pfam" id="PF00702">
    <property type="entry name" value="Hydrolase"/>
    <property type="match status" value="1"/>
</dbReference>
<dbReference type="Gene3D" id="3.40.50.1000">
    <property type="entry name" value="HAD superfamily/HAD-like"/>
    <property type="match status" value="1"/>
</dbReference>
<reference evidence="8" key="1">
    <citation type="submission" date="2019-04" db="EMBL/GenBank/DDBJ databases">
        <title>Evolution of Biomass-Degrading Anaerobic Consortia Revealed by Metagenomics.</title>
        <authorList>
            <person name="Peng X."/>
        </authorList>
    </citation>
    <scope>NUCLEOTIDE SEQUENCE</scope>
    <source>
        <strain evidence="8">SIG551</strain>
    </source>
</reference>
<feature type="transmembrane region" description="Helical" evidence="6">
    <location>
        <begin position="631"/>
        <end position="650"/>
    </location>
</feature>
<dbReference type="SFLD" id="SFLDS00003">
    <property type="entry name" value="Haloacid_Dehalogenase"/>
    <property type="match status" value="1"/>
</dbReference>
<dbReference type="InterPro" id="IPR044492">
    <property type="entry name" value="P_typ_ATPase_HD_dom"/>
</dbReference>
<dbReference type="NCBIfam" id="TIGR01494">
    <property type="entry name" value="ATPase_P-type"/>
    <property type="match status" value="2"/>
</dbReference>
<dbReference type="Gene3D" id="3.40.1110.10">
    <property type="entry name" value="Calcium-transporting ATPase, cytoplasmic domain N"/>
    <property type="match status" value="1"/>
</dbReference>
<dbReference type="GO" id="GO:0005524">
    <property type="term" value="F:ATP binding"/>
    <property type="evidence" value="ECO:0007669"/>
    <property type="project" value="InterPro"/>
</dbReference>
<keyword evidence="3" id="KW-1278">Translocase</keyword>
<dbReference type="SFLD" id="SFLDF00027">
    <property type="entry name" value="p-type_atpase"/>
    <property type="match status" value="1"/>
</dbReference>
<protein>
    <submittedName>
        <fullName evidence="8">Cation-translocating P-type ATPase</fullName>
    </submittedName>
</protein>
<dbReference type="AlphaFoldDB" id="A0A928KRQ5"/>
<evidence type="ECO:0000256" key="3">
    <source>
        <dbReference type="ARBA" id="ARBA00022967"/>
    </source>
</evidence>
<proteinExistence type="predicted"/>
<evidence type="ECO:0000256" key="6">
    <source>
        <dbReference type="SAM" id="Phobius"/>
    </source>
</evidence>
<dbReference type="Gene3D" id="1.20.1110.10">
    <property type="entry name" value="Calcium-transporting ATPase, transmembrane domain"/>
    <property type="match status" value="1"/>
</dbReference>
<dbReference type="InterPro" id="IPR023214">
    <property type="entry name" value="HAD_sf"/>
</dbReference>
<dbReference type="InterPro" id="IPR008250">
    <property type="entry name" value="ATPase_P-typ_transduc_dom_A_sf"/>
</dbReference>
<keyword evidence="4 6" id="KW-1133">Transmembrane helix</keyword>
<evidence type="ECO:0000256" key="5">
    <source>
        <dbReference type="ARBA" id="ARBA00023136"/>
    </source>
</evidence>
<comment type="subcellular location">
    <subcellularLocation>
        <location evidence="1">Membrane</location>
        <topology evidence="1">Multi-pass membrane protein</topology>
    </subcellularLocation>
</comment>
<dbReference type="InterPro" id="IPR059000">
    <property type="entry name" value="ATPase_P-type_domA"/>
</dbReference>